<dbReference type="Pfam" id="PF04548">
    <property type="entry name" value="AIG1"/>
    <property type="match status" value="1"/>
</dbReference>
<dbReference type="PANTHER" id="PTHR10903:SF112">
    <property type="entry name" value="SI:CH211-113E8.5"/>
    <property type="match status" value="1"/>
</dbReference>
<dbReference type="InterPro" id="IPR027417">
    <property type="entry name" value="P-loop_NTPase"/>
</dbReference>
<dbReference type="SUPFAM" id="SSF52540">
    <property type="entry name" value="P-loop containing nucleoside triphosphate hydrolases"/>
    <property type="match status" value="1"/>
</dbReference>
<name>A0AAN8R4I7_9TELE</name>
<feature type="coiled-coil region" evidence="4">
    <location>
        <begin position="205"/>
        <end position="233"/>
    </location>
</feature>
<keyword evidence="2" id="KW-0547">Nucleotide-binding</keyword>
<evidence type="ECO:0000256" key="4">
    <source>
        <dbReference type="SAM" id="Coils"/>
    </source>
</evidence>
<dbReference type="PROSITE" id="PS51720">
    <property type="entry name" value="G_AIG1"/>
    <property type="match status" value="1"/>
</dbReference>
<keyword evidence="4" id="KW-0175">Coiled coil</keyword>
<accession>A0AAN8R4I7</accession>
<evidence type="ECO:0000256" key="3">
    <source>
        <dbReference type="ARBA" id="ARBA00023134"/>
    </source>
</evidence>
<comment type="caution">
    <text evidence="6">The sequence shown here is derived from an EMBL/GenBank/DDBJ whole genome shotgun (WGS) entry which is preliminary data.</text>
</comment>
<dbReference type="PANTHER" id="PTHR10903">
    <property type="entry name" value="GTPASE, IMAP FAMILY MEMBER-RELATED"/>
    <property type="match status" value="1"/>
</dbReference>
<organism evidence="6 7">
    <name type="scientific">Coregonus suidteri</name>
    <dbReference type="NCBI Taxonomy" id="861788"/>
    <lineage>
        <taxon>Eukaryota</taxon>
        <taxon>Metazoa</taxon>
        <taxon>Chordata</taxon>
        <taxon>Craniata</taxon>
        <taxon>Vertebrata</taxon>
        <taxon>Euteleostomi</taxon>
        <taxon>Actinopterygii</taxon>
        <taxon>Neopterygii</taxon>
        <taxon>Teleostei</taxon>
        <taxon>Protacanthopterygii</taxon>
        <taxon>Salmoniformes</taxon>
        <taxon>Salmonidae</taxon>
        <taxon>Coregoninae</taxon>
        <taxon>Coregonus</taxon>
    </lineage>
</organism>
<dbReference type="GO" id="GO:0005525">
    <property type="term" value="F:GTP binding"/>
    <property type="evidence" value="ECO:0007669"/>
    <property type="project" value="UniProtKB-KW"/>
</dbReference>
<evidence type="ECO:0000256" key="1">
    <source>
        <dbReference type="ARBA" id="ARBA00008535"/>
    </source>
</evidence>
<protein>
    <recommendedName>
        <fullName evidence="5">AIG1-type G domain-containing protein</fullName>
    </recommendedName>
</protein>
<dbReference type="CDD" id="cd01852">
    <property type="entry name" value="AIG1"/>
    <property type="match status" value="1"/>
</dbReference>
<dbReference type="Gene3D" id="3.40.50.300">
    <property type="entry name" value="P-loop containing nucleotide triphosphate hydrolases"/>
    <property type="match status" value="1"/>
</dbReference>
<dbReference type="AlphaFoldDB" id="A0AAN8R4I7"/>
<sequence length="307" mass="35138">MAGVQQKQKEMLRIVLVGKTGVGKSAKANTILGEKVFESQRSPVSLTKECDKARGELDGREVAIVDTPGLFDTDLSQKETLIKIAKCISFSAPGPHVFLVVIALVRFTKEEKDAVEMIQKFFGEDAARYTIILFTNADQLDEEQTIEDFLRASQDLQHVIAKCSGRYHLFNNKDKKNRSQVTELLEKMNKMVTMNGGSCYTTEMFQMAERAIEEETKMILREKEEEVRIEEEKLKAKYEGEFLKKHQIKSNQIKFYWSHAPNTTGADIAVKCLLTALNQQCIYFKQKKVRIKQQQQKSVEKKRAEVK</sequence>
<dbReference type="Proteomes" id="UP001356427">
    <property type="component" value="Unassembled WGS sequence"/>
</dbReference>
<evidence type="ECO:0000313" key="6">
    <source>
        <dbReference type="EMBL" id="KAK6324921.1"/>
    </source>
</evidence>
<proteinExistence type="inferred from homology"/>
<dbReference type="InterPro" id="IPR006703">
    <property type="entry name" value="G_AIG1"/>
</dbReference>
<evidence type="ECO:0000313" key="7">
    <source>
        <dbReference type="Proteomes" id="UP001356427"/>
    </source>
</evidence>
<keyword evidence="3" id="KW-0342">GTP-binding</keyword>
<gene>
    <name evidence="6" type="ORF">J4Q44_G00042630</name>
</gene>
<evidence type="ECO:0000259" key="5">
    <source>
        <dbReference type="PROSITE" id="PS51720"/>
    </source>
</evidence>
<evidence type="ECO:0000256" key="2">
    <source>
        <dbReference type="ARBA" id="ARBA00022741"/>
    </source>
</evidence>
<reference evidence="6 7" key="1">
    <citation type="submission" date="2021-04" db="EMBL/GenBank/DDBJ databases">
        <authorList>
            <person name="De Guttry C."/>
            <person name="Zahm M."/>
            <person name="Klopp C."/>
            <person name="Cabau C."/>
            <person name="Louis A."/>
            <person name="Berthelot C."/>
            <person name="Parey E."/>
            <person name="Roest Crollius H."/>
            <person name="Montfort J."/>
            <person name="Robinson-Rechavi M."/>
            <person name="Bucao C."/>
            <person name="Bouchez O."/>
            <person name="Gislard M."/>
            <person name="Lluch J."/>
            <person name="Milhes M."/>
            <person name="Lampietro C."/>
            <person name="Lopez Roques C."/>
            <person name="Donnadieu C."/>
            <person name="Braasch I."/>
            <person name="Desvignes T."/>
            <person name="Postlethwait J."/>
            <person name="Bobe J."/>
            <person name="Wedekind C."/>
            <person name="Guiguen Y."/>
        </authorList>
    </citation>
    <scope>NUCLEOTIDE SEQUENCE [LARGE SCALE GENOMIC DNA]</scope>
    <source>
        <strain evidence="6">Cs_M1</strain>
        <tissue evidence="6">Blood</tissue>
    </source>
</reference>
<dbReference type="FunFam" id="3.40.50.300:FF:000366">
    <property type="entry name" value="GTPase, IMAP family member 2"/>
    <property type="match status" value="1"/>
</dbReference>
<dbReference type="EMBL" id="JAGTTL010000003">
    <property type="protein sequence ID" value="KAK6324921.1"/>
    <property type="molecule type" value="Genomic_DNA"/>
</dbReference>
<feature type="domain" description="AIG1-type G" evidence="5">
    <location>
        <begin position="9"/>
        <end position="209"/>
    </location>
</feature>
<keyword evidence="7" id="KW-1185">Reference proteome</keyword>
<dbReference type="InterPro" id="IPR045058">
    <property type="entry name" value="GIMA/IAN/Toc"/>
</dbReference>
<comment type="similarity">
    <text evidence="1">Belongs to the TRAFAC class TrmE-Era-EngA-EngB-Septin-like GTPase superfamily. AIG1/Toc34/Toc159-like paraseptin GTPase family. IAN subfamily.</text>
</comment>